<dbReference type="EMBL" id="CAWUHB010000016">
    <property type="protein sequence ID" value="CAK7218978.1"/>
    <property type="molecule type" value="Genomic_DNA"/>
</dbReference>
<comment type="similarity">
    <text evidence="1 2">Belongs to the iron/ascorbate-dependent oxidoreductase family.</text>
</comment>
<dbReference type="InterPro" id="IPR050231">
    <property type="entry name" value="Iron_ascorbate_oxido_reductase"/>
</dbReference>
<dbReference type="PROSITE" id="PS51471">
    <property type="entry name" value="FE2OG_OXY"/>
    <property type="match status" value="1"/>
</dbReference>
<accession>A0ABP0BHE4</accession>
<evidence type="ECO:0000256" key="3">
    <source>
        <dbReference type="SAM" id="MobiDB-lite"/>
    </source>
</evidence>
<comment type="caution">
    <text evidence="5">The sequence shown here is derived from an EMBL/GenBank/DDBJ whole genome shotgun (WGS) entry which is preliminary data.</text>
</comment>
<evidence type="ECO:0000313" key="5">
    <source>
        <dbReference type="EMBL" id="CAK7218978.1"/>
    </source>
</evidence>
<name>A0ABP0BHE4_9PEZI</name>
<keyword evidence="2" id="KW-0479">Metal-binding</keyword>
<protein>
    <recommendedName>
        <fullName evidence="4">Fe2OG dioxygenase domain-containing protein</fullName>
    </recommendedName>
</protein>
<gene>
    <name evidence="5" type="ORF">SCUCBS95973_003665</name>
</gene>
<evidence type="ECO:0000256" key="1">
    <source>
        <dbReference type="ARBA" id="ARBA00008056"/>
    </source>
</evidence>
<dbReference type="SUPFAM" id="SSF51197">
    <property type="entry name" value="Clavaminate synthase-like"/>
    <property type="match status" value="1"/>
</dbReference>
<feature type="domain" description="Fe2OG dioxygenase" evidence="4">
    <location>
        <begin position="191"/>
        <end position="293"/>
    </location>
</feature>
<proteinExistence type="inferred from homology"/>
<evidence type="ECO:0000259" key="4">
    <source>
        <dbReference type="PROSITE" id="PS51471"/>
    </source>
</evidence>
<dbReference type="Pfam" id="PF14226">
    <property type="entry name" value="DIOX_N"/>
    <property type="match status" value="1"/>
</dbReference>
<dbReference type="InterPro" id="IPR026992">
    <property type="entry name" value="DIOX_N"/>
</dbReference>
<dbReference type="InterPro" id="IPR044861">
    <property type="entry name" value="IPNS-like_FE2OG_OXY"/>
</dbReference>
<dbReference type="Pfam" id="PF03171">
    <property type="entry name" value="2OG-FeII_Oxy"/>
    <property type="match status" value="1"/>
</dbReference>
<feature type="compositionally biased region" description="Polar residues" evidence="3">
    <location>
        <begin position="113"/>
        <end position="130"/>
    </location>
</feature>
<dbReference type="PANTHER" id="PTHR47990">
    <property type="entry name" value="2-OXOGLUTARATE (2OG) AND FE(II)-DEPENDENT OXYGENASE SUPERFAMILY PROTEIN-RELATED"/>
    <property type="match status" value="1"/>
</dbReference>
<reference evidence="5 6" key="1">
    <citation type="submission" date="2024-01" db="EMBL/GenBank/DDBJ databases">
        <authorList>
            <person name="Allen C."/>
            <person name="Tagirdzhanova G."/>
        </authorList>
    </citation>
    <scope>NUCLEOTIDE SEQUENCE [LARGE SCALE GENOMIC DNA]</scope>
</reference>
<dbReference type="InterPro" id="IPR027443">
    <property type="entry name" value="IPNS-like_sf"/>
</dbReference>
<evidence type="ECO:0000313" key="6">
    <source>
        <dbReference type="Proteomes" id="UP001642405"/>
    </source>
</evidence>
<evidence type="ECO:0000256" key="2">
    <source>
        <dbReference type="RuleBase" id="RU003682"/>
    </source>
</evidence>
<dbReference type="InterPro" id="IPR005123">
    <property type="entry name" value="Oxoglu/Fe-dep_dioxygenase_dom"/>
</dbReference>
<keyword evidence="2" id="KW-0560">Oxidoreductase</keyword>
<organism evidence="5 6">
    <name type="scientific">Sporothrix curviconia</name>
    <dbReference type="NCBI Taxonomy" id="1260050"/>
    <lineage>
        <taxon>Eukaryota</taxon>
        <taxon>Fungi</taxon>
        <taxon>Dikarya</taxon>
        <taxon>Ascomycota</taxon>
        <taxon>Pezizomycotina</taxon>
        <taxon>Sordariomycetes</taxon>
        <taxon>Sordariomycetidae</taxon>
        <taxon>Ophiostomatales</taxon>
        <taxon>Ophiostomataceae</taxon>
        <taxon>Sporothrix</taxon>
    </lineage>
</organism>
<dbReference type="Proteomes" id="UP001642405">
    <property type="component" value="Unassembled WGS sequence"/>
</dbReference>
<dbReference type="Gene3D" id="2.60.120.330">
    <property type="entry name" value="B-lactam Antibiotic, Isopenicillin N Synthase, Chain"/>
    <property type="match status" value="1"/>
</dbReference>
<feature type="region of interest" description="Disordered" evidence="3">
    <location>
        <begin position="113"/>
        <end position="144"/>
    </location>
</feature>
<keyword evidence="6" id="KW-1185">Reference proteome</keyword>
<sequence>MDDFTSVPTVDFGRLADPATRADELPNLRDALFRVGFLYLVNTGVEPRIEQLHALLPSVFAIPAAERARVNMRNSPAFLGYTALGAETTAAKTDLREQYDFGLLTKVTKESATADSLSQLSEPQTSSTPLVPQDRPWEALEGPSQYPDVPAFRDAVESYMAALDRVSQQFLGFVAESLSLPPDTFDAFLGNMHRLKLVKYPPSAPGQPGQGVGPHKDSTGLFTFLAQDQVGGLQVLSKGGEWIAAPPVRGSLVVNVQQGFEAITGGVCPATTHRVVSPTGTTTRYSVPFFQAVRLDLTTAELQSSAAHIVARIPVTDDRKKRAVDVPSEFLSPLFSCFGEAQLRNRVISHPDVGRRWYPALYDKFVNQGLSA</sequence>
<keyword evidence="2" id="KW-0408">Iron</keyword>